<dbReference type="RefSeq" id="WP_166956255.1">
    <property type="nucleotide sequence ID" value="NZ_JAASQI010000014.1"/>
</dbReference>
<dbReference type="GO" id="GO:0004364">
    <property type="term" value="F:glutathione transferase activity"/>
    <property type="evidence" value="ECO:0007669"/>
    <property type="project" value="UniProtKB-EC"/>
</dbReference>
<dbReference type="InterPro" id="IPR036282">
    <property type="entry name" value="Glutathione-S-Trfase_C_sf"/>
</dbReference>
<evidence type="ECO:0000313" key="3">
    <source>
        <dbReference type="EMBL" id="NIJ60157.1"/>
    </source>
</evidence>
<proteinExistence type="predicted"/>
<dbReference type="CDD" id="cd03057">
    <property type="entry name" value="GST_N_Beta"/>
    <property type="match status" value="1"/>
</dbReference>
<dbReference type="PANTHER" id="PTHR44051:SF8">
    <property type="entry name" value="GLUTATHIONE S-TRANSFERASE GSTA"/>
    <property type="match status" value="1"/>
</dbReference>
<evidence type="ECO:0000313" key="4">
    <source>
        <dbReference type="Proteomes" id="UP001429580"/>
    </source>
</evidence>
<dbReference type="PANTHER" id="PTHR44051">
    <property type="entry name" value="GLUTATHIONE S-TRANSFERASE-RELATED"/>
    <property type="match status" value="1"/>
</dbReference>
<dbReference type="CDD" id="cd03188">
    <property type="entry name" value="GST_C_Beta"/>
    <property type="match status" value="1"/>
</dbReference>
<dbReference type="Pfam" id="PF00043">
    <property type="entry name" value="GST_C"/>
    <property type="match status" value="1"/>
</dbReference>
<dbReference type="PROSITE" id="PS50404">
    <property type="entry name" value="GST_NTER"/>
    <property type="match status" value="1"/>
</dbReference>
<evidence type="ECO:0000259" key="2">
    <source>
        <dbReference type="PROSITE" id="PS50405"/>
    </source>
</evidence>
<dbReference type="PROSITE" id="PS50405">
    <property type="entry name" value="GST_CTER"/>
    <property type="match status" value="1"/>
</dbReference>
<dbReference type="Pfam" id="PF13409">
    <property type="entry name" value="GST_N_2"/>
    <property type="match status" value="1"/>
</dbReference>
<feature type="domain" description="GST N-terminal" evidence="1">
    <location>
        <begin position="1"/>
        <end position="80"/>
    </location>
</feature>
<dbReference type="EC" id="2.5.1.18" evidence="3"/>
<dbReference type="InterPro" id="IPR004045">
    <property type="entry name" value="Glutathione_S-Trfase_N"/>
</dbReference>
<keyword evidence="4" id="KW-1185">Reference proteome</keyword>
<dbReference type="Gene3D" id="1.20.1050.10">
    <property type="match status" value="1"/>
</dbReference>
<protein>
    <submittedName>
        <fullName evidence="3">Glutathione S-transferase</fullName>
        <ecNumber evidence="3">2.5.1.18</ecNumber>
    </submittedName>
</protein>
<evidence type="ECO:0000259" key="1">
    <source>
        <dbReference type="PROSITE" id="PS50404"/>
    </source>
</evidence>
<dbReference type="SFLD" id="SFLDS00019">
    <property type="entry name" value="Glutathione_Transferase_(cytos"/>
    <property type="match status" value="1"/>
</dbReference>
<feature type="domain" description="GST C-terminal" evidence="2">
    <location>
        <begin position="86"/>
        <end position="210"/>
    </location>
</feature>
<keyword evidence="3" id="KW-0808">Transferase</keyword>
<dbReference type="Gene3D" id="3.40.30.10">
    <property type="entry name" value="Glutaredoxin"/>
    <property type="match status" value="1"/>
</dbReference>
<comment type="caution">
    <text evidence="3">The sequence shown here is derived from an EMBL/GenBank/DDBJ whole genome shotgun (WGS) entry which is preliminary data.</text>
</comment>
<dbReference type="InterPro" id="IPR040079">
    <property type="entry name" value="Glutathione_S-Trfase"/>
</dbReference>
<dbReference type="InterPro" id="IPR010987">
    <property type="entry name" value="Glutathione-S-Trfase_C-like"/>
</dbReference>
<gene>
    <name evidence="3" type="ORF">FHS82_004024</name>
</gene>
<dbReference type="EMBL" id="JAASQI010000014">
    <property type="protein sequence ID" value="NIJ60157.1"/>
    <property type="molecule type" value="Genomic_DNA"/>
</dbReference>
<dbReference type="InterPro" id="IPR036249">
    <property type="entry name" value="Thioredoxin-like_sf"/>
</dbReference>
<accession>A0ABX0V4X8</accession>
<sequence>MYTLYYWPGYCSFATHVVLRWIGAEYSLNKVDYEARQSEAYKRDINPSSTVPVLVLPDGFVLSQNVAILNYLADTYPDARLGGDGTTLDRARVNRWLGYINSDVHKVFSPLLHPERVPGNAEAQEATKEIARQTLRRHFEILNSQLETNEWIAGDQRSIADPYLFVLVRWARARKLDLSGLGHLLGHYQRLAEDRAVIDAMAAEKLKHIQ</sequence>
<reference evidence="3 4" key="1">
    <citation type="submission" date="2020-03" db="EMBL/GenBank/DDBJ databases">
        <title>Genomic Encyclopedia of Type Strains, Phase IV (KMG-IV): sequencing the most valuable type-strain genomes for metagenomic binning, comparative biology and taxonomic classification.</title>
        <authorList>
            <person name="Goeker M."/>
        </authorList>
    </citation>
    <scope>NUCLEOTIDE SEQUENCE [LARGE SCALE GENOMIC DNA]</scope>
    <source>
        <strain evidence="3 4">DSM 103870</strain>
    </source>
</reference>
<dbReference type="SFLD" id="SFLDG01150">
    <property type="entry name" value="Main.1:_Beta-like"/>
    <property type="match status" value="1"/>
</dbReference>
<name>A0ABX0V4X8_9HYPH</name>
<dbReference type="InterPro" id="IPR004046">
    <property type="entry name" value="GST_C"/>
</dbReference>
<organism evidence="3 4">
    <name type="scientific">Pseudochelatococcus lubricantis</name>
    <dbReference type="NCBI Taxonomy" id="1538102"/>
    <lineage>
        <taxon>Bacteria</taxon>
        <taxon>Pseudomonadati</taxon>
        <taxon>Pseudomonadota</taxon>
        <taxon>Alphaproteobacteria</taxon>
        <taxon>Hyphomicrobiales</taxon>
        <taxon>Chelatococcaceae</taxon>
        <taxon>Pseudochelatococcus</taxon>
    </lineage>
</organism>
<dbReference type="SUPFAM" id="SSF47616">
    <property type="entry name" value="GST C-terminal domain-like"/>
    <property type="match status" value="1"/>
</dbReference>
<dbReference type="Proteomes" id="UP001429580">
    <property type="component" value="Unassembled WGS sequence"/>
</dbReference>
<dbReference type="SUPFAM" id="SSF52833">
    <property type="entry name" value="Thioredoxin-like"/>
    <property type="match status" value="1"/>
</dbReference>
<dbReference type="SFLD" id="SFLDG00358">
    <property type="entry name" value="Main_(cytGST)"/>
    <property type="match status" value="1"/>
</dbReference>